<evidence type="ECO:0000259" key="5">
    <source>
        <dbReference type="Pfam" id="PF00107"/>
    </source>
</evidence>
<name>A0A2U1U0S1_9GAMM</name>
<comment type="cofactor">
    <cofactor evidence="4">
        <name>Zn(2+)</name>
        <dbReference type="ChEBI" id="CHEBI:29105"/>
    </cofactor>
</comment>
<dbReference type="GO" id="GO:0008270">
    <property type="term" value="F:zinc ion binding"/>
    <property type="evidence" value="ECO:0007669"/>
    <property type="project" value="InterPro"/>
</dbReference>
<keyword evidence="2 4" id="KW-0862">Zinc</keyword>
<dbReference type="InterPro" id="IPR011032">
    <property type="entry name" value="GroES-like_sf"/>
</dbReference>
<evidence type="ECO:0000256" key="4">
    <source>
        <dbReference type="RuleBase" id="RU361277"/>
    </source>
</evidence>
<evidence type="ECO:0000256" key="1">
    <source>
        <dbReference type="ARBA" id="ARBA00022723"/>
    </source>
</evidence>
<feature type="domain" description="Alcohol dehydrogenase-like N-terminal" evidence="6">
    <location>
        <begin position="30"/>
        <end position="135"/>
    </location>
</feature>
<organism evidence="7 8">
    <name type="scientific">Brenneria corticis</name>
    <dbReference type="NCBI Taxonomy" id="2173106"/>
    <lineage>
        <taxon>Bacteria</taxon>
        <taxon>Pseudomonadati</taxon>
        <taxon>Pseudomonadota</taxon>
        <taxon>Gammaproteobacteria</taxon>
        <taxon>Enterobacterales</taxon>
        <taxon>Pectobacteriaceae</taxon>
        <taxon>Brenneria</taxon>
    </lineage>
</organism>
<feature type="domain" description="Alcohol dehydrogenase-like C-terminal" evidence="5">
    <location>
        <begin position="176"/>
        <end position="303"/>
    </location>
</feature>
<dbReference type="GO" id="GO:0016491">
    <property type="term" value="F:oxidoreductase activity"/>
    <property type="evidence" value="ECO:0007669"/>
    <property type="project" value="UniProtKB-KW"/>
</dbReference>
<dbReference type="Proteomes" id="UP000296159">
    <property type="component" value="Unassembled WGS sequence"/>
</dbReference>
<keyword evidence="8" id="KW-1185">Reference proteome</keyword>
<dbReference type="PROSITE" id="PS00059">
    <property type="entry name" value="ADH_ZINC"/>
    <property type="match status" value="1"/>
</dbReference>
<dbReference type="Pfam" id="PF00107">
    <property type="entry name" value="ADH_zinc_N"/>
    <property type="match status" value="1"/>
</dbReference>
<dbReference type="AlphaFoldDB" id="A0A2U1U0S1"/>
<evidence type="ECO:0000256" key="3">
    <source>
        <dbReference type="ARBA" id="ARBA00023002"/>
    </source>
</evidence>
<dbReference type="SUPFAM" id="SSF51735">
    <property type="entry name" value="NAD(P)-binding Rossmann-fold domains"/>
    <property type="match status" value="1"/>
</dbReference>
<comment type="caution">
    <text evidence="7">The sequence shown here is derived from an EMBL/GenBank/DDBJ whole genome shotgun (WGS) entry which is preliminary data.</text>
</comment>
<dbReference type="SUPFAM" id="SSF50129">
    <property type="entry name" value="GroES-like"/>
    <property type="match status" value="1"/>
</dbReference>
<evidence type="ECO:0000259" key="6">
    <source>
        <dbReference type="Pfam" id="PF08240"/>
    </source>
</evidence>
<dbReference type="InterPro" id="IPR002328">
    <property type="entry name" value="ADH_Zn_CS"/>
</dbReference>
<dbReference type="RefSeq" id="WP_136166669.1">
    <property type="nucleotide sequence ID" value="NZ_KZ819079.1"/>
</dbReference>
<keyword evidence="3" id="KW-0560">Oxidoreductase</keyword>
<gene>
    <name evidence="7" type="ORF">DDT56_11985</name>
</gene>
<proteinExistence type="inferred from homology"/>
<dbReference type="PANTHER" id="PTHR43401:SF3">
    <property type="entry name" value="L-GALACTONATE-5-DEHYDROGENASE"/>
    <property type="match status" value="1"/>
</dbReference>
<sequence length="343" mass="36893">MENIKTMKTLVCEKPTALVYQQRERPTPKDNEALIKILNVGICGTDIHAWAGNQPFFSYPRVLGHEICGEIVALGNNAHNILIGQRVAVIPYVACHHCHSCLSGKTNCCENISVIGVHQDGGFGEYLNVPLGNLLIVDDVDPVSAALIEPFAISAHAVRRAALQAGEHVLVVGAGPIGLGVAAIAKADGAQVVMADTSAERRQHVEKKLDIATLDPSADGFEKALRQQFSGMLPVKVIDATGNQSAMNNTVNLIRHGGSIVFVGLFKGELSFADPDFHKKETTMMGSRNATHEDFAKVGQLMAAGKLSADMMLTHHFDFNTLANVYETDVVKNNGLIKGVIHF</sequence>
<comment type="similarity">
    <text evidence="4">Belongs to the zinc-containing alcohol dehydrogenase family.</text>
</comment>
<dbReference type="Gene3D" id="3.90.180.10">
    <property type="entry name" value="Medium-chain alcohol dehydrogenases, catalytic domain"/>
    <property type="match status" value="1"/>
</dbReference>
<reference evidence="7 8" key="1">
    <citation type="submission" date="2018-04" db="EMBL/GenBank/DDBJ databases">
        <title>Brenneria corticis sp.nov.</title>
        <authorList>
            <person name="Li Y."/>
        </authorList>
    </citation>
    <scope>NUCLEOTIDE SEQUENCE [LARGE SCALE GENOMIC DNA]</scope>
    <source>
        <strain evidence="7 8">CFCC 11842</strain>
    </source>
</reference>
<dbReference type="InterPro" id="IPR013154">
    <property type="entry name" value="ADH-like_N"/>
</dbReference>
<dbReference type="InterPro" id="IPR013149">
    <property type="entry name" value="ADH-like_C"/>
</dbReference>
<dbReference type="EMBL" id="QDKH01000012">
    <property type="protein sequence ID" value="PWC15233.1"/>
    <property type="molecule type" value="Genomic_DNA"/>
</dbReference>
<evidence type="ECO:0000256" key="2">
    <source>
        <dbReference type="ARBA" id="ARBA00022833"/>
    </source>
</evidence>
<dbReference type="Pfam" id="PF08240">
    <property type="entry name" value="ADH_N"/>
    <property type="match status" value="1"/>
</dbReference>
<dbReference type="InterPro" id="IPR036291">
    <property type="entry name" value="NAD(P)-bd_dom_sf"/>
</dbReference>
<protein>
    <submittedName>
        <fullName evidence="7">Galactonate oxidoreductase</fullName>
    </submittedName>
</protein>
<dbReference type="PANTHER" id="PTHR43401">
    <property type="entry name" value="L-THREONINE 3-DEHYDROGENASE"/>
    <property type="match status" value="1"/>
</dbReference>
<accession>A0A2U1U0S1</accession>
<dbReference type="InterPro" id="IPR050129">
    <property type="entry name" value="Zn_alcohol_dh"/>
</dbReference>
<dbReference type="CDD" id="cd08261">
    <property type="entry name" value="Zn_ADH7"/>
    <property type="match status" value="1"/>
</dbReference>
<evidence type="ECO:0000313" key="8">
    <source>
        <dbReference type="Proteomes" id="UP000296159"/>
    </source>
</evidence>
<dbReference type="Gene3D" id="3.40.50.720">
    <property type="entry name" value="NAD(P)-binding Rossmann-like Domain"/>
    <property type="match status" value="1"/>
</dbReference>
<keyword evidence="1 4" id="KW-0479">Metal-binding</keyword>
<evidence type="ECO:0000313" key="7">
    <source>
        <dbReference type="EMBL" id="PWC15233.1"/>
    </source>
</evidence>